<organism evidence="2 3">
    <name type="scientific">Rhipicephalus microplus</name>
    <name type="common">Cattle tick</name>
    <name type="synonym">Boophilus microplus</name>
    <dbReference type="NCBI Taxonomy" id="6941"/>
    <lineage>
        <taxon>Eukaryota</taxon>
        <taxon>Metazoa</taxon>
        <taxon>Ecdysozoa</taxon>
        <taxon>Arthropoda</taxon>
        <taxon>Chelicerata</taxon>
        <taxon>Arachnida</taxon>
        <taxon>Acari</taxon>
        <taxon>Parasitiformes</taxon>
        <taxon>Ixodida</taxon>
        <taxon>Ixodoidea</taxon>
        <taxon>Ixodidae</taxon>
        <taxon>Rhipicephalinae</taxon>
        <taxon>Rhipicephalus</taxon>
        <taxon>Boophilus</taxon>
    </lineage>
</organism>
<gene>
    <name evidence="2" type="ORF">HPB51_018082</name>
</gene>
<protein>
    <submittedName>
        <fullName evidence="2">Uncharacterized protein</fullName>
    </submittedName>
</protein>
<feature type="region of interest" description="Disordered" evidence="1">
    <location>
        <begin position="240"/>
        <end position="274"/>
    </location>
</feature>
<sequence>MEFYIASFENLRPCYLLFCFLGALQGATPLFRHQECRRIHCLLGGTGCPHVRAVSSDFRPRLVRGGLETRRLWSLRSLFGSPTITFMKNFYRSFVLHDTSNTVQHLYQNFADARHYDDVEDPRLEWLEVTFSLYLDGLKKRCNHPREFLTKATYEAVLVTTYFTVACIRHLLTDESFFFVLTLRFNSDPIESLFGRLRMSSGANDTLNVRAALSGLVKTLKTGIDAASAASNVAHAESSTSVPLPAGASSSQPSCTLSVPLPSTANTDAQTPPF</sequence>
<comment type="caution">
    <text evidence="2">The sequence shown here is derived from an EMBL/GenBank/DDBJ whole genome shotgun (WGS) entry which is preliminary data.</text>
</comment>
<dbReference type="EMBL" id="JABSTU010000006">
    <property type="protein sequence ID" value="KAH8028679.1"/>
    <property type="molecule type" value="Genomic_DNA"/>
</dbReference>
<dbReference type="VEuPathDB" id="VectorBase:LOC119168620"/>
<keyword evidence="3" id="KW-1185">Reference proteome</keyword>
<dbReference type="AlphaFoldDB" id="A0A9J6E2I1"/>
<dbReference type="PANTHER" id="PTHR48257">
    <property type="match status" value="1"/>
</dbReference>
<feature type="compositionally biased region" description="Polar residues" evidence="1">
    <location>
        <begin position="248"/>
        <end position="274"/>
    </location>
</feature>
<name>A0A9J6E2I1_RHIMP</name>
<accession>A0A9J6E2I1</accession>
<evidence type="ECO:0000313" key="2">
    <source>
        <dbReference type="EMBL" id="KAH8028679.1"/>
    </source>
</evidence>
<evidence type="ECO:0000256" key="1">
    <source>
        <dbReference type="SAM" id="MobiDB-lite"/>
    </source>
</evidence>
<proteinExistence type="predicted"/>
<reference evidence="2" key="2">
    <citation type="submission" date="2021-09" db="EMBL/GenBank/DDBJ databases">
        <authorList>
            <person name="Jia N."/>
            <person name="Wang J."/>
            <person name="Shi W."/>
            <person name="Du L."/>
            <person name="Sun Y."/>
            <person name="Zhan W."/>
            <person name="Jiang J."/>
            <person name="Wang Q."/>
            <person name="Zhang B."/>
            <person name="Ji P."/>
            <person name="Sakyi L.B."/>
            <person name="Cui X."/>
            <person name="Yuan T."/>
            <person name="Jiang B."/>
            <person name="Yang W."/>
            <person name="Lam T.T.-Y."/>
            <person name="Chang Q."/>
            <person name="Ding S."/>
            <person name="Wang X."/>
            <person name="Zhu J."/>
            <person name="Ruan X."/>
            <person name="Zhao L."/>
            <person name="Wei J."/>
            <person name="Que T."/>
            <person name="Du C."/>
            <person name="Cheng J."/>
            <person name="Dai P."/>
            <person name="Han X."/>
            <person name="Huang E."/>
            <person name="Gao Y."/>
            <person name="Liu J."/>
            <person name="Shao H."/>
            <person name="Ye R."/>
            <person name="Li L."/>
            <person name="Wei W."/>
            <person name="Wang X."/>
            <person name="Wang C."/>
            <person name="Huo Q."/>
            <person name="Li W."/>
            <person name="Guo W."/>
            <person name="Chen H."/>
            <person name="Chen S."/>
            <person name="Zhou L."/>
            <person name="Zhou L."/>
            <person name="Ni X."/>
            <person name="Tian J."/>
            <person name="Zhou Y."/>
            <person name="Sheng Y."/>
            <person name="Liu T."/>
            <person name="Pan Y."/>
            <person name="Xia L."/>
            <person name="Li J."/>
            <person name="Zhao F."/>
            <person name="Cao W."/>
        </authorList>
    </citation>
    <scope>NUCLEOTIDE SEQUENCE</scope>
    <source>
        <strain evidence="2">Rmic-2018</strain>
        <tissue evidence="2">Larvae</tissue>
    </source>
</reference>
<reference evidence="2" key="1">
    <citation type="journal article" date="2020" name="Cell">
        <title>Large-Scale Comparative Analyses of Tick Genomes Elucidate Their Genetic Diversity and Vector Capacities.</title>
        <authorList>
            <consortium name="Tick Genome and Microbiome Consortium (TIGMIC)"/>
            <person name="Jia N."/>
            <person name="Wang J."/>
            <person name="Shi W."/>
            <person name="Du L."/>
            <person name="Sun Y."/>
            <person name="Zhan W."/>
            <person name="Jiang J.F."/>
            <person name="Wang Q."/>
            <person name="Zhang B."/>
            <person name="Ji P."/>
            <person name="Bell-Sakyi L."/>
            <person name="Cui X.M."/>
            <person name="Yuan T.T."/>
            <person name="Jiang B.G."/>
            <person name="Yang W.F."/>
            <person name="Lam T.T."/>
            <person name="Chang Q.C."/>
            <person name="Ding S.J."/>
            <person name="Wang X.J."/>
            <person name="Zhu J.G."/>
            <person name="Ruan X.D."/>
            <person name="Zhao L."/>
            <person name="Wei J.T."/>
            <person name="Ye R.Z."/>
            <person name="Que T.C."/>
            <person name="Du C.H."/>
            <person name="Zhou Y.H."/>
            <person name="Cheng J.X."/>
            <person name="Dai P.F."/>
            <person name="Guo W.B."/>
            <person name="Han X.H."/>
            <person name="Huang E.J."/>
            <person name="Li L.F."/>
            <person name="Wei W."/>
            <person name="Gao Y.C."/>
            <person name="Liu J.Z."/>
            <person name="Shao H.Z."/>
            <person name="Wang X."/>
            <person name="Wang C.C."/>
            <person name="Yang T.C."/>
            <person name="Huo Q.B."/>
            <person name="Li W."/>
            <person name="Chen H.Y."/>
            <person name="Chen S.E."/>
            <person name="Zhou L.G."/>
            <person name="Ni X.B."/>
            <person name="Tian J.H."/>
            <person name="Sheng Y."/>
            <person name="Liu T."/>
            <person name="Pan Y.S."/>
            <person name="Xia L.Y."/>
            <person name="Li J."/>
            <person name="Zhao F."/>
            <person name="Cao W.C."/>
        </authorList>
    </citation>
    <scope>NUCLEOTIDE SEQUENCE</scope>
    <source>
        <strain evidence="2">Rmic-2018</strain>
    </source>
</reference>
<evidence type="ECO:0000313" key="3">
    <source>
        <dbReference type="Proteomes" id="UP000821866"/>
    </source>
</evidence>
<dbReference type="PANTHER" id="PTHR48257:SF1">
    <property type="match status" value="1"/>
</dbReference>
<dbReference type="Proteomes" id="UP000821866">
    <property type="component" value="Chromosome 4"/>
</dbReference>